<comment type="caution">
    <text evidence="1">The sequence shown here is derived from an EMBL/GenBank/DDBJ whole genome shotgun (WGS) entry which is preliminary data.</text>
</comment>
<dbReference type="Proteomes" id="UP001177021">
    <property type="component" value="Unassembled WGS sequence"/>
</dbReference>
<gene>
    <name evidence="1" type="ORF">MILVUS5_LOCUS14084</name>
</gene>
<name>A0ACB0JK98_TRIPR</name>
<evidence type="ECO:0000313" key="2">
    <source>
        <dbReference type="Proteomes" id="UP001177021"/>
    </source>
</evidence>
<accession>A0ACB0JK98</accession>
<proteinExistence type="predicted"/>
<keyword evidence="2" id="KW-1185">Reference proteome</keyword>
<evidence type="ECO:0000313" key="1">
    <source>
        <dbReference type="EMBL" id="CAJ2645145.1"/>
    </source>
</evidence>
<dbReference type="EMBL" id="CASHSV030000062">
    <property type="protein sequence ID" value="CAJ2645145.1"/>
    <property type="molecule type" value="Genomic_DNA"/>
</dbReference>
<organism evidence="1 2">
    <name type="scientific">Trifolium pratense</name>
    <name type="common">Red clover</name>
    <dbReference type="NCBI Taxonomy" id="57577"/>
    <lineage>
        <taxon>Eukaryota</taxon>
        <taxon>Viridiplantae</taxon>
        <taxon>Streptophyta</taxon>
        <taxon>Embryophyta</taxon>
        <taxon>Tracheophyta</taxon>
        <taxon>Spermatophyta</taxon>
        <taxon>Magnoliopsida</taxon>
        <taxon>eudicotyledons</taxon>
        <taxon>Gunneridae</taxon>
        <taxon>Pentapetalae</taxon>
        <taxon>rosids</taxon>
        <taxon>fabids</taxon>
        <taxon>Fabales</taxon>
        <taxon>Fabaceae</taxon>
        <taxon>Papilionoideae</taxon>
        <taxon>50 kb inversion clade</taxon>
        <taxon>NPAAA clade</taxon>
        <taxon>Hologalegina</taxon>
        <taxon>IRL clade</taxon>
        <taxon>Trifolieae</taxon>
        <taxon>Trifolium</taxon>
    </lineage>
</organism>
<reference evidence="1" key="1">
    <citation type="submission" date="2023-10" db="EMBL/GenBank/DDBJ databases">
        <authorList>
            <person name="Rodriguez Cubillos JULIANA M."/>
            <person name="De Vega J."/>
        </authorList>
    </citation>
    <scope>NUCLEOTIDE SEQUENCE</scope>
</reference>
<protein>
    <submittedName>
        <fullName evidence="1">Uncharacterized protein</fullName>
    </submittedName>
</protein>
<sequence>MTTRKLTERHVRWSEVLSEFNCSLTFRAEKKGERPDALSRRGQDIPKLNEDPRLKEREFQLINDSLCTDQDIAFIAQIENENIPKGISLFEDEELQSLWDQGVEKDILTFKKLYVSIWKNERTFPTELGLKTSLSECMIDNRGALCFRNRIWMPDWEPLKTALIQRSHDSHATGHPGRDSTLAILSRNFYWPRMSTMVRQFCRNCDVCGRSHVWRTKRQGFLLPLPIPDRFHSELSIDFMTDLPAKNKDNPRYLMVITDRLLKSVTLQAMNSMDADNCAERFLNCHYRFHGFPKALTSDRGSNWVGDFWTSLCKGANIKQRLSTAFHLETDGATERMNQEVLAYLRAFISFSQLEWSKMLPSAQLALNNRNTSSLGMSPFFLEHGYHVEPIQQKVLCKSGTRTKSAKLAQIFLSRIKEAQQLATAAMASAQMQMEEQANRKRNPAPQFRVGDMVWLNLKNIATPQPKKKLAWVNAKYKIIKIISPHVVELDVPSQIWPRFHVELLRKASDDPLPSQSQDDIQPSPVYVQDKTGTPQPEQVVERILRAEKFRRGGAYIRRILVKWKGFAEPNWEDRENLEDTEALDKFEERFGKGDGVGENEGARQGPKREAATNEITRLSRGPKEIGKSGALWNGRSR</sequence>